<sequence length="215" mass="23173">MPRDVDLSVRARGDETPTARWPTDLHAPSPCLRKSCEFGAECVVKDDEPVCECPDACPLTRDPVCGTDGSTYGSRCEMRAMGCALQREIVIQHRGPCAEPCRNCSFGAICDGQMGRCVCPTECVDSHQPVCGSDGNTYSNECELNVRACTQQQDLRVVAQGECKICGNTVCAWGARCVQDQCECPQCQGQLFSPVCGSDGVTYDNACELRSPPAS</sequence>
<dbReference type="InterPro" id="IPR003645">
    <property type="entry name" value="Fol_N"/>
</dbReference>
<gene>
    <name evidence="5" type="ORF">AAFF_G00036280</name>
</gene>
<dbReference type="GO" id="GO:0030154">
    <property type="term" value="P:cell differentiation"/>
    <property type="evidence" value="ECO:0007669"/>
    <property type="project" value="TreeGrafter"/>
</dbReference>
<evidence type="ECO:0000256" key="2">
    <source>
        <dbReference type="ARBA" id="ARBA00022900"/>
    </source>
</evidence>
<dbReference type="InterPro" id="IPR036058">
    <property type="entry name" value="Kazal_dom_sf"/>
</dbReference>
<dbReference type="InterPro" id="IPR050653">
    <property type="entry name" value="Prot_Inhib_GrowthFact_Antg"/>
</dbReference>
<name>A0AAD7WFK2_9TELE</name>
<proteinExistence type="predicted"/>
<dbReference type="Proteomes" id="UP001221898">
    <property type="component" value="Unassembled WGS sequence"/>
</dbReference>
<keyword evidence="3" id="KW-1015">Disulfide bond</keyword>
<dbReference type="AlphaFoldDB" id="A0AAD7WFK2"/>
<dbReference type="InterPro" id="IPR002350">
    <property type="entry name" value="Kazal_dom"/>
</dbReference>
<keyword evidence="2" id="KW-0722">Serine protease inhibitor</keyword>
<dbReference type="SMART" id="SM00274">
    <property type="entry name" value="FOLN"/>
    <property type="match status" value="2"/>
</dbReference>
<comment type="caution">
    <text evidence="5">The sequence shown here is derived from an EMBL/GenBank/DDBJ whole genome shotgun (WGS) entry which is preliminary data.</text>
</comment>
<dbReference type="SMART" id="SM00280">
    <property type="entry name" value="KAZAL"/>
    <property type="match status" value="3"/>
</dbReference>
<dbReference type="EMBL" id="JAINUG010000119">
    <property type="protein sequence ID" value="KAJ8395172.1"/>
    <property type="molecule type" value="Genomic_DNA"/>
</dbReference>
<evidence type="ECO:0000313" key="5">
    <source>
        <dbReference type="EMBL" id="KAJ8395172.1"/>
    </source>
</evidence>
<feature type="domain" description="Kazal-like" evidence="4">
    <location>
        <begin position="105"/>
        <end position="165"/>
    </location>
</feature>
<keyword evidence="6" id="KW-1185">Reference proteome</keyword>
<dbReference type="CDD" id="cd00104">
    <property type="entry name" value="KAZAL_FS"/>
    <property type="match status" value="2"/>
</dbReference>
<keyword evidence="1" id="KW-0646">Protease inhibitor</keyword>
<evidence type="ECO:0000256" key="3">
    <source>
        <dbReference type="ARBA" id="ARBA00023157"/>
    </source>
</evidence>
<evidence type="ECO:0000313" key="6">
    <source>
        <dbReference type="Proteomes" id="UP001221898"/>
    </source>
</evidence>
<dbReference type="FunFam" id="3.30.60.30:FF:000008">
    <property type="entry name" value="Transmembrane agrin"/>
    <property type="match status" value="1"/>
</dbReference>
<protein>
    <recommendedName>
        <fullName evidence="4">Kazal-like domain-containing protein</fullName>
    </recommendedName>
</protein>
<organism evidence="5 6">
    <name type="scientific">Aldrovandia affinis</name>
    <dbReference type="NCBI Taxonomy" id="143900"/>
    <lineage>
        <taxon>Eukaryota</taxon>
        <taxon>Metazoa</taxon>
        <taxon>Chordata</taxon>
        <taxon>Craniata</taxon>
        <taxon>Vertebrata</taxon>
        <taxon>Euteleostomi</taxon>
        <taxon>Actinopterygii</taxon>
        <taxon>Neopterygii</taxon>
        <taxon>Teleostei</taxon>
        <taxon>Notacanthiformes</taxon>
        <taxon>Halosauridae</taxon>
        <taxon>Aldrovandia</taxon>
    </lineage>
</organism>
<dbReference type="Pfam" id="PF07648">
    <property type="entry name" value="Kazal_2"/>
    <property type="match status" value="3"/>
</dbReference>
<feature type="domain" description="Kazal-like" evidence="4">
    <location>
        <begin position="45"/>
        <end position="99"/>
    </location>
</feature>
<evidence type="ECO:0000256" key="1">
    <source>
        <dbReference type="ARBA" id="ARBA00022690"/>
    </source>
</evidence>
<feature type="domain" description="Kazal-like" evidence="4">
    <location>
        <begin position="183"/>
        <end position="215"/>
    </location>
</feature>
<dbReference type="PROSITE" id="PS51465">
    <property type="entry name" value="KAZAL_2"/>
    <property type="match status" value="3"/>
</dbReference>
<dbReference type="Gene3D" id="3.30.60.30">
    <property type="match status" value="3"/>
</dbReference>
<dbReference type="GO" id="GO:0005576">
    <property type="term" value="C:extracellular region"/>
    <property type="evidence" value="ECO:0007669"/>
    <property type="project" value="TreeGrafter"/>
</dbReference>
<accession>A0AAD7WFK2</accession>
<dbReference type="SUPFAM" id="SSF100895">
    <property type="entry name" value="Kazal-type serine protease inhibitors"/>
    <property type="match status" value="3"/>
</dbReference>
<dbReference type="PANTHER" id="PTHR10913">
    <property type="entry name" value="FOLLISTATIN-RELATED"/>
    <property type="match status" value="1"/>
</dbReference>
<dbReference type="PANTHER" id="PTHR10913:SF45">
    <property type="entry name" value="FOLLISTATIN, ISOFORM A-RELATED"/>
    <property type="match status" value="1"/>
</dbReference>
<evidence type="ECO:0000259" key="4">
    <source>
        <dbReference type="PROSITE" id="PS51465"/>
    </source>
</evidence>
<reference evidence="5" key="1">
    <citation type="journal article" date="2023" name="Science">
        <title>Genome structures resolve the early diversification of teleost fishes.</title>
        <authorList>
            <person name="Parey E."/>
            <person name="Louis A."/>
            <person name="Montfort J."/>
            <person name="Bouchez O."/>
            <person name="Roques C."/>
            <person name="Iampietro C."/>
            <person name="Lluch J."/>
            <person name="Castinel A."/>
            <person name="Donnadieu C."/>
            <person name="Desvignes T."/>
            <person name="Floi Bucao C."/>
            <person name="Jouanno E."/>
            <person name="Wen M."/>
            <person name="Mejri S."/>
            <person name="Dirks R."/>
            <person name="Jansen H."/>
            <person name="Henkel C."/>
            <person name="Chen W.J."/>
            <person name="Zahm M."/>
            <person name="Cabau C."/>
            <person name="Klopp C."/>
            <person name="Thompson A.W."/>
            <person name="Robinson-Rechavi M."/>
            <person name="Braasch I."/>
            <person name="Lecointre G."/>
            <person name="Bobe J."/>
            <person name="Postlethwait J.H."/>
            <person name="Berthelot C."/>
            <person name="Roest Crollius H."/>
            <person name="Guiguen Y."/>
        </authorList>
    </citation>
    <scope>NUCLEOTIDE SEQUENCE</scope>
    <source>
        <strain evidence="5">NC1722</strain>
    </source>
</reference>
<dbReference type="FunFam" id="3.30.60.30:FF:000024">
    <property type="entry name" value="Transmembrane agrin"/>
    <property type="match status" value="1"/>
</dbReference>